<dbReference type="InterPro" id="IPR036282">
    <property type="entry name" value="Glutathione-S-Trfase_C_sf"/>
</dbReference>
<reference evidence="9 10" key="1">
    <citation type="journal article" date="2021" name="BMC Biol.">
        <title>Horizontally acquired antibacterial genes associated with adaptive radiation of ladybird beetles.</title>
        <authorList>
            <person name="Li H.S."/>
            <person name="Tang X.F."/>
            <person name="Huang Y.H."/>
            <person name="Xu Z.Y."/>
            <person name="Chen M.L."/>
            <person name="Du X.Y."/>
            <person name="Qiu B.Y."/>
            <person name="Chen P.T."/>
            <person name="Zhang W."/>
            <person name="Slipinski A."/>
            <person name="Escalona H.E."/>
            <person name="Waterhouse R.M."/>
            <person name="Zwick A."/>
            <person name="Pang H."/>
        </authorList>
    </citation>
    <scope>NUCLEOTIDE SEQUENCE [LARGE SCALE GENOMIC DNA]</scope>
    <source>
        <strain evidence="9">SYSU2018</strain>
    </source>
</reference>
<feature type="domain" description="AIMP2 lysyl-tRNA synthetase binding" evidence="7">
    <location>
        <begin position="1"/>
        <end position="29"/>
    </location>
</feature>
<evidence type="ECO:0008006" key="11">
    <source>
        <dbReference type="Google" id="ProtNLM"/>
    </source>
</evidence>
<evidence type="ECO:0000313" key="9">
    <source>
        <dbReference type="EMBL" id="KAL3268249.1"/>
    </source>
</evidence>
<keyword evidence="5" id="KW-0539">Nucleus</keyword>
<dbReference type="Pfam" id="PF18569">
    <property type="entry name" value="Thioredoxin_16"/>
    <property type="match status" value="1"/>
</dbReference>
<feature type="coiled-coil region" evidence="6">
    <location>
        <begin position="57"/>
        <end position="98"/>
    </location>
</feature>
<protein>
    <recommendedName>
        <fullName evidence="11">Aminoacyl tRNA synthase complex-interacting multifunctional protein 2</fullName>
    </recommendedName>
</protein>
<evidence type="ECO:0000256" key="1">
    <source>
        <dbReference type="ARBA" id="ARBA00004123"/>
    </source>
</evidence>
<dbReference type="Pfam" id="PF16780">
    <property type="entry name" value="AIMP2_LysRS_bd"/>
    <property type="match status" value="1"/>
</dbReference>
<evidence type="ECO:0000256" key="4">
    <source>
        <dbReference type="ARBA" id="ARBA00022917"/>
    </source>
</evidence>
<feature type="domain" description="AIMP2 thioredoxin-like" evidence="8">
    <location>
        <begin position="116"/>
        <end position="199"/>
    </location>
</feature>
<proteinExistence type="predicted"/>
<dbReference type="Gene3D" id="1.20.1050.130">
    <property type="match status" value="1"/>
</dbReference>
<keyword evidence="4" id="KW-0648">Protein biosynthesis</keyword>
<keyword evidence="6" id="KW-0175">Coiled coil</keyword>
<dbReference type="InterPro" id="IPR042360">
    <property type="entry name" value="AIMP2"/>
</dbReference>
<dbReference type="PANTHER" id="PTHR13438:SF2">
    <property type="entry name" value="AMINOACYL TRNA SYNTHASE COMPLEX-INTERACTING MULTIFUNCTIONAL PROTEIN 2"/>
    <property type="match status" value="1"/>
</dbReference>
<organism evidence="9 10">
    <name type="scientific">Cryptolaemus montrouzieri</name>
    <dbReference type="NCBI Taxonomy" id="559131"/>
    <lineage>
        <taxon>Eukaryota</taxon>
        <taxon>Metazoa</taxon>
        <taxon>Ecdysozoa</taxon>
        <taxon>Arthropoda</taxon>
        <taxon>Hexapoda</taxon>
        <taxon>Insecta</taxon>
        <taxon>Pterygota</taxon>
        <taxon>Neoptera</taxon>
        <taxon>Endopterygota</taxon>
        <taxon>Coleoptera</taxon>
        <taxon>Polyphaga</taxon>
        <taxon>Cucujiformia</taxon>
        <taxon>Coccinelloidea</taxon>
        <taxon>Coccinellidae</taxon>
        <taxon>Scymninae</taxon>
        <taxon>Scymnini</taxon>
        <taxon>Cryptolaemus</taxon>
    </lineage>
</organism>
<sequence>MYEIRPIITLDAPTKLPNCMYKLKNIHADLDNVLEEKSLPPGTKKVGTFKQVEQFLKNIENREMAALEDRQEKLLSQLEELKKIMESIKSNLNKSSNTPNSCNKTAKISSAAKVNNIPDIVINVNPRYPPYFLLFLQRLLKNEISLNITCHLHSSVSEISGKSEAFISNLEKFPTNGVPSMNIRLIWKNIGPNAELSVSRFPVQGEANILRFLARTLDAYLGYEKNPNVAKIDYLLDLSYKLSNTNSKSSRSGILQCLSKHVLPNFKWLGGQNKITIADIAVYDSLVNFANKNEISGDLNKWFNNCEGYIKS</sequence>
<evidence type="ECO:0000259" key="8">
    <source>
        <dbReference type="Pfam" id="PF18569"/>
    </source>
</evidence>
<evidence type="ECO:0000256" key="5">
    <source>
        <dbReference type="ARBA" id="ARBA00023242"/>
    </source>
</evidence>
<evidence type="ECO:0000259" key="7">
    <source>
        <dbReference type="Pfam" id="PF16780"/>
    </source>
</evidence>
<dbReference type="GO" id="GO:0005829">
    <property type="term" value="C:cytosol"/>
    <property type="evidence" value="ECO:0007669"/>
    <property type="project" value="UniProtKB-SubCell"/>
</dbReference>
<dbReference type="AlphaFoldDB" id="A0ABD2MPT9"/>
<gene>
    <name evidence="9" type="ORF">HHI36_007373</name>
</gene>
<dbReference type="InterPro" id="IPR031889">
    <property type="entry name" value="AIMP2_LysRS-bd"/>
</dbReference>
<comment type="subcellular location">
    <subcellularLocation>
        <location evidence="2">Cytoplasm</location>
        <location evidence="2">Cytosol</location>
    </subcellularLocation>
    <subcellularLocation>
        <location evidence="1">Nucleus</location>
    </subcellularLocation>
</comment>
<keyword evidence="3" id="KW-0963">Cytoplasm</keyword>
<evidence type="ECO:0000313" key="10">
    <source>
        <dbReference type="Proteomes" id="UP001516400"/>
    </source>
</evidence>
<dbReference type="SUPFAM" id="SSF47616">
    <property type="entry name" value="GST C-terminal domain-like"/>
    <property type="match status" value="1"/>
</dbReference>
<dbReference type="EMBL" id="JABFTP020000021">
    <property type="protein sequence ID" value="KAL3268249.1"/>
    <property type="molecule type" value="Genomic_DNA"/>
</dbReference>
<dbReference type="GO" id="GO:0006412">
    <property type="term" value="P:translation"/>
    <property type="evidence" value="ECO:0007669"/>
    <property type="project" value="UniProtKB-KW"/>
</dbReference>
<name>A0ABD2MPT9_9CUCU</name>
<evidence type="ECO:0000256" key="2">
    <source>
        <dbReference type="ARBA" id="ARBA00004514"/>
    </source>
</evidence>
<keyword evidence="10" id="KW-1185">Reference proteome</keyword>
<dbReference type="PANTHER" id="PTHR13438">
    <property type="entry name" value="AMINOACYL TRNA SYNTHASE COMPLEX-INTERACTING MULTIFUNCTIONAL PROTEIN"/>
    <property type="match status" value="1"/>
</dbReference>
<evidence type="ECO:0000256" key="3">
    <source>
        <dbReference type="ARBA" id="ARBA00022490"/>
    </source>
</evidence>
<comment type="caution">
    <text evidence="9">The sequence shown here is derived from an EMBL/GenBank/DDBJ whole genome shotgun (WGS) entry which is preliminary data.</text>
</comment>
<dbReference type="GO" id="GO:0005634">
    <property type="term" value="C:nucleus"/>
    <property type="evidence" value="ECO:0007669"/>
    <property type="project" value="UniProtKB-SubCell"/>
</dbReference>
<dbReference type="InterPro" id="IPR041503">
    <property type="entry name" value="AIMP2_thioredoxin"/>
</dbReference>
<accession>A0ABD2MPT9</accession>
<evidence type="ECO:0000256" key="6">
    <source>
        <dbReference type="SAM" id="Coils"/>
    </source>
</evidence>
<dbReference type="Proteomes" id="UP001516400">
    <property type="component" value="Unassembled WGS sequence"/>
</dbReference>